<gene>
    <name evidence="2" type="ORF">GSCOC_T00020283001</name>
</gene>
<feature type="region of interest" description="Disordered" evidence="1">
    <location>
        <begin position="1"/>
        <end position="23"/>
    </location>
</feature>
<dbReference type="PANTHER" id="PTHR37767:SF1">
    <property type="entry name" value="HYDROXYPROLINE-RICH GLYCOPROTEIN FAMILY PROTEIN"/>
    <property type="match status" value="1"/>
</dbReference>
<dbReference type="OMA" id="FLWEERP"/>
<feature type="compositionally biased region" description="Basic and acidic residues" evidence="1">
    <location>
        <begin position="1"/>
        <end position="16"/>
    </location>
</feature>
<dbReference type="AlphaFoldDB" id="A0A068U9R8"/>
<protein>
    <recommendedName>
        <fullName evidence="4">Hydroxyproline-rich glycoprotein family protein</fullName>
    </recommendedName>
</protein>
<dbReference type="Proteomes" id="UP000295252">
    <property type="component" value="Chromosome IV"/>
</dbReference>
<name>A0A068U9R8_COFCA</name>
<keyword evidence="3" id="KW-1185">Reference proteome</keyword>
<reference evidence="3" key="1">
    <citation type="journal article" date="2014" name="Science">
        <title>The coffee genome provides insight into the convergent evolution of caffeine biosynthesis.</title>
        <authorList>
            <person name="Denoeud F."/>
            <person name="Carretero-Paulet L."/>
            <person name="Dereeper A."/>
            <person name="Droc G."/>
            <person name="Guyot R."/>
            <person name="Pietrella M."/>
            <person name="Zheng C."/>
            <person name="Alberti A."/>
            <person name="Anthony F."/>
            <person name="Aprea G."/>
            <person name="Aury J.M."/>
            <person name="Bento P."/>
            <person name="Bernard M."/>
            <person name="Bocs S."/>
            <person name="Campa C."/>
            <person name="Cenci A."/>
            <person name="Combes M.C."/>
            <person name="Crouzillat D."/>
            <person name="Da Silva C."/>
            <person name="Daddiego L."/>
            <person name="De Bellis F."/>
            <person name="Dussert S."/>
            <person name="Garsmeur O."/>
            <person name="Gayraud T."/>
            <person name="Guignon V."/>
            <person name="Jahn K."/>
            <person name="Jamilloux V."/>
            <person name="Joet T."/>
            <person name="Labadie K."/>
            <person name="Lan T."/>
            <person name="Leclercq J."/>
            <person name="Lepelley M."/>
            <person name="Leroy T."/>
            <person name="Li L.T."/>
            <person name="Librado P."/>
            <person name="Lopez L."/>
            <person name="Munoz A."/>
            <person name="Noel B."/>
            <person name="Pallavicini A."/>
            <person name="Perrotta G."/>
            <person name="Poncet V."/>
            <person name="Pot D."/>
            <person name="Priyono X."/>
            <person name="Rigoreau M."/>
            <person name="Rouard M."/>
            <person name="Rozas J."/>
            <person name="Tranchant-Dubreuil C."/>
            <person name="VanBuren R."/>
            <person name="Zhang Q."/>
            <person name="Andrade A.C."/>
            <person name="Argout X."/>
            <person name="Bertrand B."/>
            <person name="de Kochko A."/>
            <person name="Graziosi G."/>
            <person name="Henry R.J."/>
            <person name="Jayarama X."/>
            <person name="Ming R."/>
            <person name="Nagai C."/>
            <person name="Rounsley S."/>
            <person name="Sankoff D."/>
            <person name="Giuliano G."/>
            <person name="Albert V.A."/>
            <person name="Wincker P."/>
            <person name="Lashermes P."/>
        </authorList>
    </citation>
    <scope>NUCLEOTIDE SEQUENCE [LARGE SCALE GENOMIC DNA]</scope>
    <source>
        <strain evidence="3">cv. DH200-94</strain>
    </source>
</reference>
<dbReference type="STRING" id="49390.A0A068U9R8"/>
<evidence type="ECO:0000313" key="2">
    <source>
        <dbReference type="EMBL" id="CDP05290.1"/>
    </source>
</evidence>
<accession>A0A068U9R8</accession>
<evidence type="ECO:0000256" key="1">
    <source>
        <dbReference type="SAM" id="MobiDB-lite"/>
    </source>
</evidence>
<evidence type="ECO:0008006" key="4">
    <source>
        <dbReference type="Google" id="ProtNLM"/>
    </source>
</evidence>
<sequence length="322" mass="35955">MDMEDRRETAMEKNEASDATTRKRIKQAISVPFVWEEIPGTPKRDWKPTAPVKKPVAPPVKFIASVPFQWEEKPGKPLPCFSQQASGSPLALPLPNISSFPLSPRHFLGSENCWTGMNDQDGDQIEMLESYPASCESEADDSFCSAPSLLANRLVPTVAISNAVPVQQTSFAGLSSGQLQRPASPASETGSSTSSYETGNTNLVGASFLEWLFPLLTPQSNILEKVGSSEKEISPTQTTRQKEDIDCERNYSAALRKPHTLGELIMMSRRRSYQRKAFQMQTQNLSKDFMKKNAVGRWILGSSNFVGRFHRRWTRQLQLKLL</sequence>
<dbReference type="InterPro" id="IPR007789">
    <property type="entry name" value="DUF688"/>
</dbReference>
<evidence type="ECO:0000313" key="3">
    <source>
        <dbReference type="Proteomes" id="UP000295252"/>
    </source>
</evidence>
<dbReference type="Gramene" id="CDP05290">
    <property type="protein sequence ID" value="CDP05290"/>
    <property type="gene ID" value="GSCOC_T00020283001"/>
</dbReference>
<dbReference type="PhylomeDB" id="A0A068U9R8"/>
<feature type="compositionally biased region" description="Low complexity" evidence="1">
    <location>
        <begin position="182"/>
        <end position="198"/>
    </location>
</feature>
<organism evidence="2 3">
    <name type="scientific">Coffea canephora</name>
    <name type="common">Robusta coffee</name>
    <dbReference type="NCBI Taxonomy" id="49390"/>
    <lineage>
        <taxon>Eukaryota</taxon>
        <taxon>Viridiplantae</taxon>
        <taxon>Streptophyta</taxon>
        <taxon>Embryophyta</taxon>
        <taxon>Tracheophyta</taxon>
        <taxon>Spermatophyta</taxon>
        <taxon>Magnoliopsida</taxon>
        <taxon>eudicotyledons</taxon>
        <taxon>Gunneridae</taxon>
        <taxon>Pentapetalae</taxon>
        <taxon>asterids</taxon>
        <taxon>lamiids</taxon>
        <taxon>Gentianales</taxon>
        <taxon>Rubiaceae</taxon>
        <taxon>Ixoroideae</taxon>
        <taxon>Gardenieae complex</taxon>
        <taxon>Bertiereae - Coffeeae clade</taxon>
        <taxon>Coffeeae</taxon>
        <taxon>Coffea</taxon>
    </lineage>
</organism>
<dbReference type="PANTHER" id="PTHR37767">
    <property type="entry name" value="HYDROXYPROLINE-RICH GLYCOPROTEIN FAMILY PROTEIN"/>
    <property type="match status" value="1"/>
</dbReference>
<dbReference type="Pfam" id="PF05097">
    <property type="entry name" value="DUF688"/>
    <property type="match status" value="1"/>
</dbReference>
<proteinExistence type="predicted"/>
<feature type="region of interest" description="Disordered" evidence="1">
    <location>
        <begin position="175"/>
        <end position="198"/>
    </location>
</feature>
<dbReference type="EMBL" id="HG739099">
    <property type="protein sequence ID" value="CDP05290.1"/>
    <property type="molecule type" value="Genomic_DNA"/>
</dbReference>
<dbReference type="InParanoid" id="A0A068U9R8"/>
<dbReference type="OrthoDB" id="1938864at2759"/>